<reference evidence="3" key="1">
    <citation type="journal article" date="2014" name="Int. J. Syst. Evol. Microbiol.">
        <title>Complete genome sequence of Corynebacterium casei LMG S-19264T (=DSM 44701T), isolated from a smear-ripened cheese.</title>
        <authorList>
            <consortium name="US DOE Joint Genome Institute (JGI-PGF)"/>
            <person name="Walter F."/>
            <person name="Albersmeier A."/>
            <person name="Kalinowski J."/>
            <person name="Ruckert C."/>
        </authorList>
    </citation>
    <scope>NUCLEOTIDE SEQUENCE</scope>
    <source>
        <strain evidence="3">CGMCC 4.7368</strain>
    </source>
</reference>
<dbReference type="InterPro" id="IPR025406">
    <property type="entry name" value="DUF4132"/>
</dbReference>
<dbReference type="InterPro" id="IPR056639">
    <property type="entry name" value="DUF7737"/>
</dbReference>
<comment type="caution">
    <text evidence="3">The sequence shown here is derived from an EMBL/GenBank/DDBJ whole genome shotgun (WGS) entry which is preliminary data.</text>
</comment>
<feature type="domain" description="DUF7737" evidence="2">
    <location>
        <begin position="693"/>
        <end position="793"/>
    </location>
</feature>
<reference evidence="3" key="2">
    <citation type="submission" date="2020-09" db="EMBL/GenBank/DDBJ databases">
        <authorList>
            <person name="Sun Q."/>
            <person name="Zhou Y."/>
        </authorList>
    </citation>
    <scope>NUCLEOTIDE SEQUENCE</scope>
    <source>
        <strain evidence="3">CGMCC 4.7368</strain>
    </source>
</reference>
<evidence type="ECO:0000313" key="3">
    <source>
        <dbReference type="EMBL" id="GGO76771.1"/>
    </source>
</evidence>
<name>A0A917Z9A3_9ACTN</name>
<gene>
    <name evidence="3" type="ORF">GCM10012289_54880</name>
</gene>
<evidence type="ECO:0000259" key="1">
    <source>
        <dbReference type="Pfam" id="PF13569"/>
    </source>
</evidence>
<proteinExistence type="predicted"/>
<organism evidence="3 4">
    <name type="scientific">Nonomuraea cavernae</name>
    <dbReference type="NCBI Taxonomy" id="2045107"/>
    <lineage>
        <taxon>Bacteria</taxon>
        <taxon>Bacillati</taxon>
        <taxon>Actinomycetota</taxon>
        <taxon>Actinomycetes</taxon>
        <taxon>Streptosporangiales</taxon>
        <taxon>Streptosporangiaceae</taxon>
        <taxon>Nonomuraea</taxon>
    </lineage>
</organism>
<protein>
    <recommendedName>
        <fullName evidence="5">DUF4132 domain-containing protein</fullName>
    </recommendedName>
</protein>
<evidence type="ECO:0000313" key="4">
    <source>
        <dbReference type="Proteomes" id="UP000646523"/>
    </source>
</evidence>
<accession>A0A917Z9A3</accession>
<evidence type="ECO:0008006" key="5">
    <source>
        <dbReference type="Google" id="ProtNLM"/>
    </source>
</evidence>
<evidence type="ECO:0000259" key="2">
    <source>
        <dbReference type="Pfam" id="PF24879"/>
    </source>
</evidence>
<sequence length="795" mass="89036">MDWNILSDSPLSNHYGFVQLANEHKETFDRLDAAFAGGELTVKEADEAEFPLLCVWAQMRLNLGWEGGHEHDQRRLDVIRDLIDHLPDLPGHVVTRLWAAANGLMTWRHTGYAELYRLPLAATARLPYHERRNVLNSMPKWFAQYWKPAWEVLREPVETLLTEPETDDPGATIRNIMWEDDEFATRMISDHAGLLASPEILPLFRHCTKATAARPSAGWTKRAAGLLTPQAADLVRDVLTRLVAHREVTHRHPTGSGEWTETVFVRERTAVPLRGMVWACELIDRPWVTALLGDVAVTTGTGIGGSGANARSEMLANAAIGVLARRGGLEVVAQLARVQAKVRKRTILSKVDRTLEAVAAQTGLSPEQLLERTVPTFGLDSDGTRTQDGLRLSLDGTITYDGRRTIPKAVDRELLAGFRATAKELRKALPAERFRVERALATERVWRWRDVCEFYLDHPVTGSFGRVLIWEILQGPAGLPVRADGGWELTDQAGRRIQPRPDTPVHLWHPISHTVDEVRAWRDHLMETGRRQPFKQAFREVYLLTPAEERTHDHSRRFAGHLLRYGQAKALLTGRGWTGMSLGHWGWEYGSDQADATKELPGGLTAHWGFHLDEHSFERDNIGTVSICVSGDLHFTDDAGRRVPLEEVPPLILSEALRDADLAVGVTSTGLDPEGHGDYWQSYGFGDLTETARIRRDALTRLLPRLAIADRCSLLDRFLRVRGDLRTYKIHLGSGNILMDPNDAYLCIVPGRSADQVFLPFEEDGGMLSIILSKAFLLAADTTITDPSITRQIQP</sequence>
<dbReference type="EMBL" id="BMNH01000020">
    <property type="protein sequence ID" value="GGO76771.1"/>
    <property type="molecule type" value="Genomic_DNA"/>
</dbReference>
<dbReference type="AlphaFoldDB" id="A0A917Z9A3"/>
<dbReference type="RefSeq" id="WP_189127067.1">
    <property type="nucleotide sequence ID" value="NZ_BMNH01000020.1"/>
</dbReference>
<dbReference type="Proteomes" id="UP000646523">
    <property type="component" value="Unassembled WGS sequence"/>
</dbReference>
<dbReference type="Pfam" id="PF13569">
    <property type="entry name" value="DUF4132"/>
    <property type="match status" value="1"/>
</dbReference>
<feature type="domain" description="DUF4132" evidence="1">
    <location>
        <begin position="405"/>
        <end position="577"/>
    </location>
</feature>
<dbReference type="Pfam" id="PF24879">
    <property type="entry name" value="DUF7737"/>
    <property type="match status" value="1"/>
</dbReference>
<keyword evidence="4" id="KW-1185">Reference proteome</keyword>